<feature type="transmembrane region" description="Helical" evidence="1">
    <location>
        <begin position="64"/>
        <end position="91"/>
    </location>
</feature>
<evidence type="ECO:0000313" key="2">
    <source>
        <dbReference type="EMBL" id="GMT25816.1"/>
    </source>
</evidence>
<evidence type="ECO:0000256" key="1">
    <source>
        <dbReference type="SAM" id="Phobius"/>
    </source>
</evidence>
<dbReference type="Proteomes" id="UP001432322">
    <property type="component" value="Unassembled WGS sequence"/>
</dbReference>
<dbReference type="EMBL" id="BTSY01000004">
    <property type="protein sequence ID" value="GMT25816.1"/>
    <property type="molecule type" value="Genomic_DNA"/>
</dbReference>
<dbReference type="PANTHER" id="PTHR34851">
    <property type="entry name" value="PROTEIN CBG05235-RELATED"/>
    <property type="match status" value="1"/>
</dbReference>
<keyword evidence="3" id="KW-1185">Reference proteome</keyword>
<feature type="non-terminal residue" evidence="2">
    <location>
        <position position="1"/>
    </location>
</feature>
<sequence>QTGAKILAVLAIVGSILAIFSAIFPGPGDFKQAELRVASAVWAVINIVAALLVFLAISKRKSNLMIPMVAISLVNVLIYIVWVALAVYTIFADRRTAMYRNIMYALVAQARLIHGPGIETYLGENSPYLLSAFNTFGLLISFWVYSVFYDCYKCI</sequence>
<keyword evidence="1" id="KW-1133">Transmembrane helix</keyword>
<feature type="transmembrane region" description="Helical" evidence="1">
    <location>
        <begin position="37"/>
        <end position="58"/>
    </location>
</feature>
<feature type="transmembrane region" description="Helical" evidence="1">
    <location>
        <begin position="128"/>
        <end position="149"/>
    </location>
</feature>
<dbReference type="Pfam" id="PF25093">
    <property type="entry name" value="DUF7807"/>
    <property type="match status" value="1"/>
</dbReference>
<comment type="caution">
    <text evidence="2">The sequence shown here is derived from an EMBL/GenBank/DDBJ whole genome shotgun (WGS) entry which is preliminary data.</text>
</comment>
<protein>
    <recommendedName>
        <fullName evidence="4">MARVEL domain-containing protein</fullName>
    </recommendedName>
</protein>
<gene>
    <name evidence="2" type="ORF">PFISCL1PPCAC_17113</name>
</gene>
<keyword evidence="1" id="KW-0472">Membrane</keyword>
<evidence type="ECO:0008006" key="4">
    <source>
        <dbReference type="Google" id="ProtNLM"/>
    </source>
</evidence>
<proteinExistence type="predicted"/>
<organism evidence="2 3">
    <name type="scientific">Pristionchus fissidentatus</name>
    <dbReference type="NCBI Taxonomy" id="1538716"/>
    <lineage>
        <taxon>Eukaryota</taxon>
        <taxon>Metazoa</taxon>
        <taxon>Ecdysozoa</taxon>
        <taxon>Nematoda</taxon>
        <taxon>Chromadorea</taxon>
        <taxon>Rhabditida</taxon>
        <taxon>Rhabditina</taxon>
        <taxon>Diplogasteromorpha</taxon>
        <taxon>Diplogasteroidea</taxon>
        <taxon>Neodiplogasteridae</taxon>
        <taxon>Pristionchus</taxon>
    </lineage>
</organism>
<dbReference type="AlphaFoldDB" id="A0AAV5W134"/>
<keyword evidence="1" id="KW-0812">Transmembrane</keyword>
<name>A0AAV5W134_9BILA</name>
<feature type="transmembrane region" description="Helical" evidence="1">
    <location>
        <begin position="6"/>
        <end position="25"/>
    </location>
</feature>
<evidence type="ECO:0000313" key="3">
    <source>
        <dbReference type="Proteomes" id="UP001432322"/>
    </source>
</evidence>
<feature type="non-terminal residue" evidence="2">
    <location>
        <position position="155"/>
    </location>
</feature>
<dbReference type="PANTHER" id="PTHR34851:SF5">
    <property type="entry name" value="MARVEL DOMAIN-CONTAINING PROTEIN"/>
    <property type="match status" value="1"/>
</dbReference>
<accession>A0AAV5W134</accession>
<reference evidence="2" key="1">
    <citation type="submission" date="2023-10" db="EMBL/GenBank/DDBJ databases">
        <title>Genome assembly of Pristionchus species.</title>
        <authorList>
            <person name="Yoshida K."/>
            <person name="Sommer R.J."/>
        </authorList>
    </citation>
    <scope>NUCLEOTIDE SEQUENCE</scope>
    <source>
        <strain evidence="2">RS5133</strain>
    </source>
</reference>
<dbReference type="InterPro" id="IPR056709">
    <property type="entry name" value="DUF7807"/>
</dbReference>